<dbReference type="Proteomes" id="UP000184012">
    <property type="component" value="Unassembled WGS sequence"/>
</dbReference>
<evidence type="ECO:0000313" key="2">
    <source>
        <dbReference type="EMBL" id="SHM36981.1"/>
    </source>
</evidence>
<sequence length="48" mass="5782">MEMWYNRKRNRDTGNGPPQYNMRVDRYSVEGLAVFSIFNELQNEPDQD</sequence>
<comment type="caution">
    <text evidence="2">The sequence shown here is derived from an EMBL/GenBank/DDBJ whole genome shotgun (WGS) entry which is preliminary data.</text>
</comment>
<evidence type="ECO:0000256" key="1">
    <source>
        <dbReference type="SAM" id="MobiDB-lite"/>
    </source>
</evidence>
<protein>
    <submittedName>
        <fullName evidence="2">Uncharacterized protein</fullName>
    </submittedName>
</protein>
<accession>A0AB74F4Q3</accession>
<reference evidence="2 3" key="1">
    <citation type="submission" date="2016-11" db="EMBL/GenBank/DDBJ databases">
        <authorList>
            <person name="Varghese N."/>
            <person name="Submissions S."/>
        </authorList>
    </citation>
    <scope>NUCLEOTIDE SEQUENCE [LARGE SCALE GENOMIC DNA]</scope>
    <source>
        <strain evidence="2 3">FD</strain>
    </source>
</reference>
<dbReference type="RefSeq" id="WP_159435643.1">
    <property type="nucleotide sequence ID" value="NZ_DBFXFH010000003.1"/>
</dbReference>
<evidence type="ECO:0000313" key="3">
    <source>
        <dbReference type="Proteomes" id="UP000184012"/>
    </source>
</evidence>
<feature type="compositionally biased region" description="Basic residues" evidence="1">
    <location>
        <begin position="1"/>
        <end position="10"/>
    </location>
</feature>
<gene>
    <name evidence="2" type="ORF">SAMN04515649_1163</name>
</gene>
<dbReference type="AlphaFoldDB" id="A0AB74F4Q3"/>
<dbReference type="EMBL" id="FRBP01000016">
    <property type="protein sequence ID" value="SHM36981.1"/>
    <property type="molecule type" value="Genomic_DNA"/>
</dbReference>
<feature type="region of interest" description="Disordered" evidence="1">
    <location>
        <begin position="1"/>
        <end position="21"/>
    </location>
</feature>
<organism evidence="2 3">
    <name type="scientific">Eubacterium callanderi</name>
    <dbReference type="NCBI Taxonomy" id="53442"/>
    <lineage>
        <taxon>Bacteria</taxon>
        <taxon>Bacillati</taxon>
        <taxon>Bacillota</taxon>
        <taxon>Clostridia</taxon>
        <taxon>Eubacteriales</taxon>
        <taxon>Eubacteriaceae</taxon>
        <taxon>Eubacterium</taxon>
    </lineage>
</organism>
<proteinExistence type="predicted"/>
<name>A0AB74F4Q3_9FIRM</name>